<sequence>MVVISGSPWAKRLIYTAISLNILIWWYYFSIPGSDDVAPPPPARPPREGIKDKTLGGRLLPPEAERAPKKAPASVSGKAKLKESIAEDKSVRNFNSWSNFDVVRPKNAYTFAHRKFRSSPHKSPHIDWLPNNKELAKGYIFITIQSTGNEKGLVQTGSFIMKQNAEMVYAHDPEPLASEGIRVQTMNSEKFITLWRGAHKQGHGYGEVVIMDEGYEKTAIHLDHIDAAISNMFGQKFLSTLDYHEHELTSRGTILVTAYNTTEYNLTAMGGPEKGYISDSMFFEIDIETQDVLFSWSALEHFYPEDSMQPLISTMGNGGPRSPYDFFNLNSIQAVGYDSFLISSRHFWSVFLISRSTGGILWELRGNAKGGEFGALPPHGRFRWQSHVRAHEVTSKGMVISMFDNHNSDEDTGKTPSRGLLLKLKLPPNRNDKPQVLRTLQPDVARFSQGFGSYQLDLSNGNQLINYGDGGVIHEFGPDDGHDLRWQGRFGHDGAVRSYRASKHEWKGTPMHWSPALVLEKRGQSVVGFVSWNGATDIQAYNIYVAEPGTPIRLLGKAKVLGFETAFDLTPKLNGTNCIMVAAIRDEQEIRHSNVGCIEGRTFVSTFVDSKGKVAGDSAMANQGIVQKVLGLFS</sequence>
<evidence type="ECO:0000256" key="2">
    <source>
        <dbReference type="SAM" id="Phobius"/>
    </source>
</evidence>
<dbReference type="PANTHER" id="PTHR35340:SF6">
    <property type="entry name" value="ASST-DOMAIN-CONTAINING PROTEIN"/>
    <property type="match status" value="1"/>
</dbReference>
<feature type="compositionally biased region" description="Basic and acidic residues" evidence="1">
    <location>
        <begin position="45"/>
        <end position="55"/>
    </location>
</feature>
<reference evidence="3" key="1">
    <citation type="journal article" date="2020" name="BMC Genomics">
        <title>Correction to: Identification and distribution of gene clusters required for synthesis of sphingolipid metabolism inhibitors in diverse species of the filamentous fungus Fusarium.</title>
        <authorList>
            <person name="Kim H.S."/>
            <person name="Lohmar J.M."/>
            <person name="Busman M."/>
            <person name="Brown D.W."/>
            <person name="Naumann T.A."/>
            <person name="Divon H.H."/>
            <person name="Lysoe E."/>
            <person name="Uhlig S."/>
            <person name="Proctor R.H."/>
        </authorList>
    </citation>
    <scope>NUCLEOTIDE SEQUENCE</scope>
    <source>
        <strain evidence="3">NRRL 20472</strain>
    </source>
</reference>
<keyword evidence="2" id="KW-0812">Transmembrane</keyword>
<dbReference type="InterPro" id="IPR039535">
    <property type="entry name" value="ASST-like"/>
</dbReference>
<dbReference type="AlphaFoldDB" id="A0A8H4X3G4"/>
<name>A0A8H4X3G4_9HYPO</name>
<evidence type="ECO:0000256" key="1">
    <source>
        <dbReference type="SAM" id="MobiDB-lite"/>
    </source>
</evidence>
<feature type="transmembrane region" description="Helical" evidence="2">
    <location>
        <begin position="12"/>
        <end position="29"/>
    </location>
</feature>
<keyword evidence="2" id="KW-0472">Membrane</keyword>
<feature type="region of interest" description="Disordered" evidence="1">
    <location>
        <begin position="38"/>
        <end position="78"/>
    </location>
</feature>
<dbReference type="Proteomes" id="UP000622797">
    <property type="component" value="Unassembled WGS sequence"/>
</dbReference>
<organism evidence="3 4">
    <name type="scientific">Fusarium sarcochroum</name>
    <dbReference type="NCBI Taxonomy" id="1208366"/>
    <lineage>
        <taxon>Eukaryota</taxon>
        <taxon>Fungi</taxon>
        <taxon>Dikarya</taxon>
        <taxon>Ascomycota</taxon>
        <taxon>Pezizomycotina</taxon>
        <taxon>Sordariomycetes</taxon>
        <taxon>Hypocreomycetidae</taxon>
        <taxon>Hypocreales</taxon>
        <taxon>Nectriaceae</taxon>
        <taxon>Fusarium</taxon>
        <taxon>Fusarium lateritium species complex</taxon>
    </lineage>
</organism>
<dbReference type="Pfam" id="PF14269">
    <property type="entry name" value="Arylsulfotran_2"/>
    <property type="match status" value="1"/>
</dbReference>
<keyword evidence="4" id="KW-1185">Reference proteome</keyword>
<gene>
    <name evidence="3" type="ORF">FSARC_10661</name>
</gene>
<protein>
    <recommendedName>
        <fullName evidence="5">ASST-domain-containing protein</fullName>
    </recommendedName>
</protein>
<proteinExistence type="predicted"/>
<dbReference type="PANTHER" id="PTHR35340">
    <property type="entry name" value="PQQ ENZYME REPEAT PROTEIN-RELATED"/>
    <property type="match status" value="1"/>
</dbReference>
<comment type="caution">
    <text evidence="3">The sequence shown here is derived from an EMBL/GenBank/DDBJ whole genome shotgun (WGS) entry which is preliminary data.</text>
</comment>
<dbReference type="OrthoDB" id="5377172at2759"/>
<reference evidence="3" key="2">
    <citation type="submission" date="2020-05" db="EMBL/GenBank/DDBJ databases">
        <authorList>
            <person name="Kim H.-S."/>
            <person name="Proctor R.H."/>
            <person name="Brown D.W."/>
        </authorList>
    </citation>
    <scope>NUCLEOTIDE SEQUENCE</scope>
    <source>
        <strain evidence="3">NRRL 20472</strain>
    </source>
</reference>
<dbReference type="EMBL" id="JABEXW010000656">
    <property type="protein sequence ID" value="KAF4959674.1"/>
    <property type="molecule type" value="Genomic_DNA"/>
</dbReference>
<accession>A0A8H4X3G4</accession>
<dbReference type="InterPro" id="IPR053143">
    <property type="entry name" value="Arylsulfate_ST"/>
</dbReference>
<evidence type="ECO:0000313" key="3">
    <source>
        <dbReference type="EMBL" id="KAF4959674.1"/>
    </source>
</evidence>
<evidence type="ECO:0008006" key="5">
    <source>
        <dbReference type="Google" id="ProtNLM"/>
    </source>
</evidence>
<keyword evidence="2" id="KW-1133">Transmembrane helix</keyword>
<evidence type="ECO:0000313" key="4">
    <source>
        <dbReference type="Proteomes" id="UP000622797"/>
    </source>
</evidence>